<accession>F7G008</accession>
<dbReference type="InterPro" id="IPR029058">
    <property type="entry name" value="AB_hydrolase_fold"/>
</dbReference>
<keyword evidence="2" id="KW-1185">Reference proteome</keyword>
<reference evidence="1" key="2">
    <citation type="submission" date="2025-08" db="UniProtKB">
        <authorList>
            <consortium name="Ensembl"/>
        </authorList>
    </citation>
    <scope>IDENTIFICATION</scope>
</reference>
<dbReference type="InParanoid" id="F7G008"/>
<evidence type="ECO:0008006" key="3">
    <source>
        <dbReference type="Google" id="ProtNLM"/>
    </source>
</evidence>
<proteinExistence type="predicted"/>
<dbReference type="AlphaFoldDB" id="F7G008"/>
<evidence type="ECO:0000313" key="2">
    <source>
        <dbReference type="Proteomes" id="UP000002280"/>
    </source>
</evidence>
<reference evidence="1 2" key="1">
    <citation type="journal article" date="2007" name="Nature">
        <title>Genome of the marsupial Monodelphis domestica reveals innovation in non-coding sequences.</title>
        <authorList>
            <person name="Mikkelsen T.S."/>
            <person name="Wakefield M.J."/>
            <person name="Aken B."/>
            <person name="Amemiya C.T."/>
            <person name="Chang J.L."/>
            <person name="Duke S."/>
            <person name="Garber M."/>
            <person name="Gentles A.J."/>
            <person name="Goodstadt L."/>
            <person name="Heger A."/>
            <person name="Jurka J."/>
            <person name="Kamal M."/>
            <person name="Mauceli E."/>
            <person name="Searle S.M."/>
            <person name="Sharpe T."/>
            <person name="Baker M.L."/>
            <person name="Batzer M.A."/>
            <person name="Benos P.V."/>
            <person name="Belov K."/>
            <person name="Clamp M."/>
            <person name="Cook A."/>
            <person name="Cuff J."/>
            <person name="Das R."/>
            <person name="Davidow L."/>
            <person name="Deakin J.E."/>
            <person name="Fazzari M.J."/>
            <person name="Glass J.L."/>
            <person name="Grabherr M."/>
            <person name="Greally J.M."/>
            <person name="Gu W."/>
            <person name="Hore T.A."/>
            <person name="Huttley G.A."/>
            <person name="Kleber M."/>
            <person name="Jirtle R.L."/>
            <person name="Koina E."/>
            <person name="Lee J.T."/>
            <person name="Mahony S."/>
            <person name="Marra M.A."/>
            <person name="Miller R.D."/>
            <person name="Nicholls R.D."/>
            <person name="Oda M."/>
            <person name="Papenfuss A.T."/>
            <person name="Parra Z.E."/>
            <person name="Pollock D.D."/>
            <person name="Ray D.A."/>
            <person name="Schein J.E."/>
            <person name="Speed T.P."/>
            <person name="Thompson K."/>
            <person name="VandeBerg J.L."/>
            <person name="Wade C.M."/>
            <person name="Walker J.A."/>
            <person name="Waters P.D."/>
            <person name="Webber C."/>
            <person name="Weidman J.R."/>
            <person name="Xie X."/>
            <person name="Zody M.C."/>
            <person name="Baldwin J."/>
            <person name="Abdouelleil A."/>
            <person name="Abdulkadir J."/>
            <person name="Abebe A."/>
            <person name="Abera B."/>
            <person name="Abreu J."/>
            <person name="Acer S.C."/>
            <person name="Aftuck L."/>
            <person name="Alexander A."/>
            <person name="An P."/>
            <person name="Anderson E."/>
            <person name="Anderson S."/>
            <person name="Arachi H."/>
            <person name="Azer M."/>
            <person name="Bachantsang P."/>
            <person name="Barry A."/>
            <person name="Bayul T."/>
            <person name="Berlin A."/>
            <person name="Bessette D."/>
            <person name="Bloom T."/>
            <person name="Bloom T."/>
            <person name="Boguslavskiy L."/>
            <person name="Bonnet C."/>
            <person name="Boukhgalter B."/>
            <person name="Bourzgui I."/>
            <person name="Brown A."/>
            <person name="Cahill P."/>
            <person name="Channer S."/>
            <person name="Cheshatsang Y."/>
            <person name="Chuda L."/>
            <person name="Citroen M."/>
            <person name="Collymore A."/>
            <person name="Cooke P."/>
            <person name="Costello M."/>
            <person name="D'Aco K."/>
            <person name="Daza R."/>
            <person name="De Haan G."/>
            <person name="DeGray S."/>
            <person name="DeMaso C."/>
            <person name="Dhargay N."/>
            <person name="Dooley K."/>
            <person name="Dooley E."/>
            <person name="Doricent M."/>
            <person name="Dorje P."/>
            <person name="Dorjee K."/>
            <person name="Dupes A."/>
            <person name="Elong R."/>
            <person name="Falk J."/>
            <person name="Farina A."/>
            <person name="Faro S."/>
            <person name="Ferguson D."/>
            <person name="Fisher S."/>
            <person name="Foley C.D."/>
            <person name="Franke A."/>
            <person name="Friedrich D."/>
            <person name="Gadbois L."/>
            <person name="Gearin G."/>
            <person name="Gearin C.R."/>
            <person name="Giannoukos G."/>
            <person name="Goode T."/>
            <person name="Graham J."/>
            <person name="Grandbois E."/>
            <person name="Grewal S."/>
            <person name="Gyaltsen K."/>
            <person name="Hafez N."/>
            <person name="Hagos B."/>
            <person name="Hall J."/>
            <person name="Henson C."/>
            <person name="Hollinger A."/>
            <person name="Honan T."/>
            <person name="Huard M.D."/>
            <person name="Hughes L."/>
            <person name="Hurhula B."/>
            <person name="Husby M.E."/>
            <person name="Kamat A."/>
            <person name="Kanga B."/>
            <person name="Kashin S."/>
            <person name="Khazanovich D."/>
            <person name="Kisner P."/>
            <person name="Lance K."/>
            <person name="Lara M."/>
            <person name="Lee W."/>
            <person name="Lennon N."/>
            <person name="Letendre F."/>
            <person name="LeVine R."/>
            <person name="Lipovsky A."/>
            <person name="Liu X."/>
            <person name="Liu J."/>
            <person name="Liu S."/>
            <person name="Lokyitsang T."/>
            <person name="Lokyitsang Y."/>
            <person name="Lubonja R."/>
            <person name="Lui A."/>
            <person name="MacDonald P."/>
            <person name="Magnisalis V."/>
            <person name="Maru K."/>
            <person name="Matthews C."/>
            <person name="McCusker W."/>
            <person name="McDonough S."/>
            <person name="Mehta T."/>
            <person name="Meldrim J."/>
            <person name="Meneus L."/>
            <person name="Mihai O."/>
            <person name="Mihalev A."/>
            <person name="Mihova T."/>
            <person name="Mittelman R."/>
            <person name="Mlenga V."/>
            <person name="Montmayeur A."/>
            <person name="Mulrain L."/>
            <person name="Navidi A."/>
            <person name="Naylor J."/>
            <person name="Negash T."/>
            <person name="Nguyen T."/>
            <person name="Nguyen N."/>
            <person name="Nicol R."/>
            <person name="Norbu C."/>
            <person name="Norbu N."/>
            <person name="Novod N."/>
            <person name="O'Neill B."/>
            <person name="Osman S."/>
            <person name="Markiewicz E."/>
            <person name="Oyono O.L."/>
            <person name="Patti C."/>
            <person name="Phunkhang P."/>
            <person name="Pierre F."/>
            <person name="Priest M."/>
            <person name="Raghuraman S."/>
            <person name="Rege F."/>
            <person name="Reyes R."/>
            <person name="Rise C."/>
            <person name="Rogov P."/>
            <person name="Ross K."/>
            <person name="Ryan E."/>
            <person name="Settipalli S."/>
            <person name="Shea T."/>
            <person name="Sherpa N."/>
            <person name="Shi L."/>
            <person name="Shih D."/>
            <person name="Sparrow T."/>
            <person name="Spaulding J."/>
            <person name="Stalker J."/>
            <person name="Stange-Thomann N."/>
            <person name="Stavropoulos S."/>
            <person name="Stone C."/>
            <person name="Strader C."/>
            <person name="Tesfaye S."/>
            <person name="Thomson T."/>
            <person name="Thoulutsang Y."/>
            <person name="Thoulutsang D."/>
            <person name="Topham K."/>
            <person name="Topping I."/>
            <person name="Tsamla T."/>
            <person name="Vassiliev H."/>
            <person name="Vo A."/>
            <person name="Wangchuk T."/>
            <person name="Wangdi T."/>
            <person name="Weiand M."/>
            <person name="Wilkinson J."/>
            <person name="Wilson A."/>
            <person name="Yadav S."/>
            <person name="Young G."/>
            <person name="Yu Q."/>
            <person name="Zembek L."/>
            <person name="Zhong D."/>
            <person name="Zimmer A."/>
            <person name="Zwirko Z."/>
            <person name="Jaffe D.B."/>
            <person name="Alvarez P."/>
            <person name="Brockman W."/>
            <person name="Butler J."/>
            <person name="Chin C."/>
            <person name="Gnerre S."/>
            <person name="MacCallum I."/>
            <person name="Graves J.A."/>
            <person name="Ponting C.P."/>
            <person name="Breen M."/>
            <person name="Samollow P.B."/>
            <person name="Lander E.S."/>
            <person name="Lindblad-Toh K."/>
        </authorList>
    </citation>
    <scope>NUCLEOTIDE SEQUENCE [LARGE SCALE GENOMIC DNA]</scope>
</reference>
<dbReference type="OMA" id="VKEWIPE"/>
<dbReference type="Ensembl" id="ENSMODT00000011918.3">
    <property type="protein sequence ID" value="ENSMODP00000011697.3"/>
    <property type="gene ID" value="ENSMODG00000009364.3"/>
</dbReference>
<reference evidence="1" key="3">
    <citation type="submission" date="2025-09" db="UniProtKB">
        <authorList>
            <consortium name="Ensembl"/>
        </authorList>
    </citation>
    <scope>IDENTIFICATION</scope>
</reference>
<dbReference type="Proteomes" id="UP000002280">
    <property type="component" value="Chromosome 5"/>
</dbReference>
<evidence type="ECO:0000313" key="1">
    <source>
        <dbReference type="Ensembl" id="ENSMODP00000011697.3"/>
    </source>
</evidence>
<organism evidence="1 2">
    <name type="scientific">Monodelphis domestica</name>
    <name type="common">Gray short-tailed opossum</name>
    <dbReference type="NCBI Taxonomy" id="13616"/>
    <lineage>
        <taxon>Eukaryota</taxon>
        <taxon>Metazoa</taxon>
        <taxon>Chordata</taxon>
        <taxon>Craniata</taxon>
        <taxon>Vertebrata</taxon>
        <taxon>Euteleostomi</taxon>
        <taxon>Mammalia</taxon>
        <taxon>Metatheria</taxon>
        <taxon>Didelphimorphia</taxon>
        <taxon>Didelphidae</taxon>
        <taxon>Monodelphis</taxon>
    </lineage>
</organism>
<name>F7G008_MONDO</name>
<dbReference type="eggNOG" id="KOG1454">
    <property type="taxonomic scope" value="Eukaryota"/>
</dbReference>
<dbReference type="Bgee" id="ENSMODG00000009364">
    <property type="expression patterns" value="Expressed in testis and 2 other cell types or tissues"/>
</dbReference>
<sequence length="141" mass="16037">MLTSFLKNNIQVGEECGKLLLERGTTKVAGGVTLNRDRRLGQPENTFDFLSQVQATSFCQKIQARVLLLKAKGGYSYFRPSDWEHKDSTKQVQFLLQSILKERCQIVLVDGNHYVHMQEPHKVAGIITHFLDNEGPVQDHL</sequence>
<protein>
    <recommendedName>
        <fullName evidence="3">AB hydrolase-1 domain-containing protein</fullName>
    </recommendedName>
</protein>
<dbReference type="SUPFAM" id="SSF53474">
    <property type="entry name" value="alpha/beta-Hydrolases"/>
    <property type="match status" value="1"/>
</dbReference>
<dbReference type="GeneTree" id="ENSGT00940000167653"/>
<dbReference type="HOGENOM" id="CLU_020336_8_3_1"/>
<dbReference type="STRING" id="13616.ENSMODP00000011697"/>
<dbReference type="Gene3D" id="3.40.50.1820">
    <property type="entry name" value="alpha/beta hydrolase"/>
    <property type="match status" value="1"/>
</dbReference>